<keyword evidence="2" id="KW-0808">Transferase</keyword>
<evidence type="ECO:0000313" key="5">
    <source>
        <dbReference type="EMBL" id="KAG9449246.1"/>
    </source>
</evidence>
<keyword evidence="1" id="KW-0489">Methyltransferase</keyword>
<dbReference type="PANTHER" id="PTHR33603:SF1">
    <property type="entry name" value="RIBOSOMAL RNA LARGE SUBUNIT METHYLTRANSFERASE H"/>
    <property type="match status" value="1"/>
</dbReference>
<keyword evidence="3" id="KW-0949">S-adenosyl-L-methionine</keyword>
<dbReference type="InterPro" id="IPR003742">
    <property type="entry name" value="RlmH-like"/>
</dbReference>
<dbReference type="GO" id="GO:0006364">
    <property type="term" value="P:rRNA processing"/>
    <property type="evidence" value="ECO:0007669"/>
    <property type="project" value="InterPro"/>
</dbReference>
<comment type="similarity">
    <text evidence="4">Belongs to the RNA methyltransferase RlmH family.</text>
</comment>
<comment type="caution">
    <text evidence="5">The sequence shown here is derived from an EMBL/GenBank/DDBJ whole genome shotgun (WGS) entry which is preliminary data.</text>
</comment>
<sequence>MMEVSVYTKGAAPSPGRKIKYAGESVRALPVRIVTVGKKRSKGVQMLFEEYKEKLKYYCCINDVQIKSNPKNTGDVRTQIESEDTIVMQNISPQDWVVVLDERGLDIASEGMAQLVGDAGKTGSSTLVFCIGGPYGHGPKLRERADVSISFIEHGQFSRDRNITISSFLLRHPHRQQAICTDSGRVLTVR</sequence>
<evidence type="ECO:0000256" key="1">
    <source>
        <dbReference type="ARBA" id="ARBA00022603"/>
    </source>
</evidence>
<dbReference type="Proteomes" id="UP000825729">
    <property type="component" value="Unassembled WGS sequence"/>
</dbReference>
<evidence type="ECO:0000313" key="6">
    <source>
        <dbReference type="Proteomes" id="UP000825729"/>
    </source>
</evidence>
<dbReference type="GO" id="GO:0032259">
    <property type="term" value="P:methylation"/>
    <property type="evidence" value="ECO:0007669"/>
    <property type="project" value="UniProtKB-KW"/>
</dbReference>
<dbReference type="InterPro" id="IPR029028">
    <property type="entry name" value="Alpha/beta_knot_MTases"/>
</dbReference>
<dbReference type="Gene3D" id="3.40.1280.10">
    <property type="match status" value="1"/>
</dbReference>
<evidence type="ECO:0000256" key="2">
    <source>
        <dbReference type="ARBA" id="ARBA00022679"/>
    </source>
</evidence>
<evidence type="ECO:0008006" key="7">
    <source>
        <dbReference type="Google" id="ProtNLM"/>
    </source>
</evidence>
<organism evidence="5 6">
    <name type="scientific">Aristolochia fimbriata</name>
    <name type="common">White veined hardy Dutchman's pipe vine</name>
    <dbReference type="NCBI Taxonomy" id="158543"/>
    <lineage>
        <taxon>Eukaryota</taxon>
        <taxon>Viridiplantae</taxon>
        <taxon>Streptophyta</taxon>
        <taxon>Embryophyta</taxon>
        <taxon>Tracheophyta</taxon>
        <taxon>Spermatophyta</taxon>
        <taxon>Magnoliopsida</taxon>
        <taxon>Magnoliidae</taxon>
        <taxon>Piperales</taxon>
        <taxon>Aristolochiaceae</taxon>
        <taxon>Aristolochia</taxon>
    </lineage>
</organism>
<evidence type="ECO:0000256" key="4">
    <source>
        <dbReference type="ARBA" id="ARBA00038303"/>
    </source>
</evidence>
<dbReference type="Pfam" id="PF02590">
    <property type="entry name" value="SPOUT_MTase"/>
    <property type="match status" value="1"/>
</dbReference>
<dbReference type="CDD" id="cd18081">
    <property type="entry name" value="RlmH-like"/>
    <property type="match status" value="1"/>
</dbReference>
<accession>A0AAV7EMY5</accession>
<protein>
    <recommendedName>
        <fullName evidence="7">RNA methyltransferase</fullName>
    </recommendedName>
</protein>
<dbReference type="EMBL" id="JAINDJ010000004">
    <property type="protein sequence ID" value="KAG9449246.1"/>
    <property type="molecule type" value="Genomic_DNA"/>
</dbReference>
<name>A0AAV7EMY5_ARIFI</name>
<evidence type="ECO:0000256" key="3">
    <source>
        <dbReference type="ARBA" id="ARBA00022691"/>
    </source>
</evidence>
<dbReference type="SUPFAM" id="SSF75217">
    <property type="entry name" value="alpha/beta knot"/>
    <property type="match status" value="1"/>
</dbReference>
<dbReference type="GO" id="GO:0008168">
    <property type="term" value="F:methyltransferase activity"/>
    <property type="evidence" value="ECO:0007669"/>
    <property type="project" value="UniProtKB-KW"/>
</dbReference>
<reference evidence="5 6" key="1">
    <citation type="submission" date="2021-07" db="EMBL/GenBank/DDBJ databases">
        <title>The Aristolochia fimbriata genome: insights into angiosperm evolution, floral development and chemical biosynthesis.</title>
        <authorList>
            <person name="Jiao Y."/>
        </authorList>
    </citation>
    <scope>NUCLEOTIDE SEQUENCE [LARGE SCALE GENOMIC DNA]</scope>
    <source>
        <strain evidence="5">IBCAS-2021</strain>
        <tissue evidence="5">Leaf</tissue>
    </source>
</reference>
<gene>
    <name evidence="5" type="ORF">H6P81_009211</name>
</gene>
<dbReference type="InterPro" id="IPR029026">
    <property type="entry name" value="tRNA_m1G_MTases_N"/>
</dbReference>
<dbReference type="PANTHER" id="PTHR33603">
    <property type="entry name" value="METHYLTRANSFERASE"/>
    <property type="match status" value="1"/>
</dbReference>
<dbReference type="AlphaFoldDB" id="A0AAV7EMY5"/>
<proteinExistence type="inferred from homology"/>
<keyword evidence="6" id="KW-1185">Reference proteome</keyword>